<dbReference type="GeneID" id="84221056"/>
<feature type="transmembrane region" description="Helical" evidence="1">
    <location>
        <begin position="74"/>
        <end position="96"/>
    </location>
</feature>
<evidence type="ECO:0000313" key="2">
    <source>
        <dbReference type="EMBL" id="KQB33775.1"/>
    </source>
</evidence>
<feature type="transmembrane region" description="Helical" evidence="1">
    <location>
        <begin position="39"/>
        <end position="62"/>
    </location>
</feature>
<gene>
    <name evidence="2" type="ORF">AOG55_01965</name>
</gene>
<protein>
    <recommendedName>
        <fullName evidence="4">Multipass membrane protein</fullName>
    </recommendedName>
</protein>
<reference evidence="2 3" key="1">
    <citation type="submission" date="2015-09" db="EMBL/GenBank/DDBJ databases">
        <title>Heavy metals and arsenic resistance mechanisms in polyextremophilic archaea of the family Ferroplasmaceae.</title>
        <authorList>
            <person name="Bulaev A.G."/>
            <person name="Kanygina A.V."/>
        </authorList>
    </citation>
    <scope>NUCLEOTIDE SEQUENCE [LARGE SCALE GENOMIC DNA]</scope>
    <source>
        <strain evidence="2 3">BH2</strain>
    </source>
</reference>
<feature type="transmembrane region" description="Helical" evidence="1">
    <location>
        <begin position="149"/>
        <end position="177"/>
    </location>
</feature>
<dbReference type="RefSeq" id="WP_052656700.1">
    <property type="nucleotide sequence ID" value="NZ_LKBH01000294.1"/>
</dbReference>
<keyword evidence="3" id="KW-1185">Reference proteome</keyword>
<dbReference type="InParanoid" id="A0A0Q0RNK9"/>
<sequence>MRNSELLKNFTITIIFSFLLITIPAFIGNILLIDYIHVLIGAIWTGTDVFLGLIFYIVLNGLDDNIRSRVAVRILPMTLYFIPAASVITPVLGFILSLKEGIFKLNYLFIPIIALAFILFLMSFILIFRYSMKIYVENKSKNCITKISGFLRVINITASVQLVIQVVIISLMAYIVVFL</sequence>
<dbReference type="EMBL" id="LKBH01000294">
    <property type="protein sequence ID" value="KQB33775.1"/>
    <property type="molecule type" value="Genomic_DNA"/>
</dbReference>
<keyword evidence="1" id="KW-0812">Transmembrane</keyword>
<keyword evidence="1" id="KW-1133">Transmembrane helix</keyword>
<accession>A0A0Q0RNK9</accession>
<organism evidence="2 3">
    <name type="scientific">Acidiplasma cupricumulans</name>
    <dbReference type="NCBI Taxonomy" id="312540"/>
    <lineage>
        <taxon>Archaea</taxon>
        <taxon>Methanobacteriati</taxon>
        <taxon>Thermoplasmatota</taxon>
        <taxon>Thermoplasmata</taxon>
        <taxon>Thermoplasmatales</taxon>
        <taxon>Ferroplasmaceae</taxon>
        <taxon>Acidiplasma</taxon>
    </lineage>
</organism>
<feature type="transmembrane region" description="Helical" evidence="1">
    <location>
        <begin position="12"/>
        <end position="33"/>
    </location>
</feature>
<evidence type="ECO:0008006" key="4">
    <source>
        <dbReference type="Google" id="ProtNLM"/>
    </source>
</evidence>
<dbReference type="Proteomes" id="UP000050301">
    <property type="component" value="Unassembled WGS sequence"/>
</dbReference>
<proteinExistence type="predicted"/>
<feature type="transmembrane region" description="Helical" evidence="1">
    <location>
        <begin position="108"/>
        <end position="128"/>
    </location>
</feature>
<comment type="caution">
    <text evidence="2">The sequence shown here is derived from an EMBL/GenBank/DDBJ whole genome shotgun (WGS) entry which is preliminary data.</text>
</comment>
<evidence type="ECO:0000313" key="3">
    <source>
        <dbReference type="Proteomes" id="UP000050301"/>
    </source>
</evidence>
<dbReference type="AlphaFoldDB" id="A0A0Q0RNK9"/>
<name>A0A0Q0RNK9_9ARCH</name>
<evidence type="ECO:0000256" key="1">
    <source>
        <dbReference type="SAM" id="Phobius"/>
    </source>
</evidence>
<keyword evidence="1" id="KW-0472">Membrane</keyword>